<dbReference type="EMBL" id="BPVZ01000014">
    <property type="protein sequence ID" value="GKU99594.1"/>
    <property type="molecule type" value="Genomic_DNA"/>
</dbReference>
<name>A0AAV5IL32_9ROSI</name>
<organism evidence="1 2">
    <name type="scientific">Rubroshorea leprosula</name>
    <dbReference type="NCBI Taxonomy" id="152421"/>
    <lineage>
        <taxon>Eukaryota</taxon>
        <taxon>Viridiplantae</taxon>
        <taxon>Streptophyta</taxon>
        <taxon>Embryophyta</taxon>
        <taxon>Tracheophyta</taxon>
        <taxon>Spermatophyta</taxon>
        <taxon>Magnoliopsida</taxon>
        <taxon>eudicotyledons</taxon>
        <taxon>Gunneridae</taxon>
        <taxon>Pentapetalae</taxon>
        <taxon>rosids</taxon>
        <taxon>malvids</taxon>
        <taxon>Malvales</taxon>
        <taxon>Dipterocarpaceae</taxon>
        <taxon>Rubroshorea</taxon>
    </lineage>
</organism>
<evidence type="ECO:0000313" key="1">
    <source>
        <dbReference type="EMBL" id="GKU99594.1"/>
    </source>
</evidence>
<dbReference type="Proteomes" id="UP001054252">
    <property type="component" value="Unassembled WGS sequence"/>
</dbReference>
<accession>A0AAV5IL32</accession>
<sequence>MLENELMMLILKIIFYRFPLEHKFTFFHSADCYREDYFPVYSVGK</sequence>
<evidence type="ECO:0000313" key="2">
    <source>
        <dbReference type="Proteomes" id="UP001054252"/>
    </source>
</evidence>
<gene>
    <name evidence="1" type="ORF">SLEP1_g12418</name>
</gene>
<protein>
    <submittedName>
        <fullName evidence="1">Uncharacterized protein</fullName>
    </submittedName>
</protein>
<keyword evidence="2" id="KW-1185">Reference proteome</keyword>
<dbReference type="AlphaFoldDB" id="A0AAV5IL32"/>
<comment type="caution">
    <text evidence="1">The sequence shown here is derived from an EMBL/GenBank/DDBJ whole genome shotgun (WGS) entry which is preliminary data.</text>
</comment>
<reference evidence="1 2" key="1">
    <citation type="journal article" date="2021" name="Commun. Biol.">
        <title>The genome of Shorea leprosula (Dipterocarpaceae) highlights the ecological relevance of drought in aseasonal tropical rainforests.</title>
        <authorList>
            <person name="Ng K.K.S."/>
            <person name="Kobayashi M.J."/>
            <person name="Fawcett J.A."/>
            <person name="Hatakeyama M."/>
            <person name="Paape T."/>
            <person name="Ng C.H."/>
            <person name="Ang C.C."/>
            <person name="Tnah L.H."/>
            <person name="Lee C.T."/>
            <person name="Nishiyama T."/>
            <person name="Sese J."/>
            <person name="O'Brien M.J."/>
            <person name="Copetti D."/>
            <person name="Mohd Noor M.I."/>
            <person name="Ong R.C."/>
            <person name="Putra M."/>
            <person name="Sireger I.Z."/>
            <person name="Indrioko S."/>
            <person name="Kosugi Y."/>
            <person name="Izuno A."/>
            <person name="Isagi Y."/>
            <person name="Lee S.L."/>
            <person name="Shimizu K.K."/>
        </authorList>
    </citation>
    <scope>NUCLEOTIDE SEQUENCE [LARGE SCALE GENOMIC DNA]</scope>
    <source>
        <strain evidence="1">214</strain>
    </source>
</reference>
<proteinExistence type="predicted"/>